<gene>
    <name evidence="1" type="ORF">DJ018_17475</name>
</gene>
<keyword evidence="2" id="KW-1185">Reference proteome</keyword>
<dbReference type="InterPro" id="IPR030972">
    <property type="entry name" value="UrcA_uranyl"/>
</dbReference>
<accession>A0A328A8L8</accession>
<name>A0A328A8L8_9CAUL</name>
<dbReference type="Proteomes" id="UP000249725">
    <property type="component" value="Unassembled WGS sequence"/>
</dbReference>
<dbReference type="AlphaFoldDB" id="A0A328A8L8"/>
<proteinExistence type="predicted"/>
<evidence type="ECO:0008006" key="3">
    <source>
        <dbReference type="Google" id="ProtNLM"/>
    </source>
</evidence>
<sequence>MQSSAFICLSAEKNEVPNSASKSWRNQQRAPILSSSIGFPSIARTFDLTGPGQAFGAAARRPNLGKHAMKILGLIAAAAVIAAPAAAFADEPVVTTSIAVSKAGLDLSSERDAARLLVRLDRAALSACGASTFSVREVQAATRGSECYQQSMDQAVASLNSPTVNAVYRERAPMRMASN</sequence>
<dbReference type="OrthoDB" id="7190884at2"/>
<dbReference type="NCBIfam" id="TIGR04433">
    <property type="entry name" value="UrcA_uranyl"/>
    <property type="match status" value="1"/>
</dbReference>
<evidence type="ECO:0000313" key="1">
    <source>
        <dbReference type="EMBL" id="RAK50952.1"/>
    </source>
</evidence>
<organism evidence="1 2">
    <name type="scientific">Phenylobacterium deserti</name>
    <dbReference type="NCBI Taxonomy" id="1914756"/>
    <lineage>
        <taxon>Bacteria</taxon>
        <taxon>Pseudomonadati</taxon>
        <taxon>Pseudomonadota</taxon>
        <taxon>Alphaproteobacteria</taxon>
        <taxon>Caulobacterales</taxon>
        <taxon>Caulobacteraceae</taxon>
        <taxon>Phenylobacterium</taxon>
    </lineage>
</organism>
<protein>
    <recommendedName>
        <fullName evidence="3">UrcA family protein</fullName>
    </recommendedName>
</protein>
<reference evidence="2" key="1">
    <citation type="submission" date="2018-05" db="EMBL/GenBank/DDBJ databases">
        <authorList>
            <person name="Li X."/>
        </authorList>
    </citation>
    <scope>NUCLEOTIDE SEQUENCE [LARGE SCALE GENOMIC DNA]</scope>
    <source>
        <strain evidence="2">YIM 73061</strain>
    </source>
</reference>
<evidence type="ECO:0000313" key="2">
    <source>
        <dbReference type="Proteomes" id="UP000249725"/>
    </source>
</evidence>
<dbReference type="EMBL" id="QFYR01000005">
    <property type="protein sequence ID" value="RAK50952.1"/>
    <property type="molecule type" value="Genomic_DNA"/>
</dbReference>
<comment type="caution">
    <text evidence="1">The sequence shown here is derived from an EMBL/GenBank/DDBJ whole genome shotgun (WGS) entry which is preliminary data.</text>
</comment>